<gene>
    <name evidence="2" type="ORF">IPOD504_LOCUS11121</name>
</gene>
<organism evidence="2 3">
    <name type="scientific">Iphiclides podalirius</name>
    <name type="common">scarce swallowtail</name>
    <dbReference type="NCBI Taxonomy" id="110791"/>
    <lineage>
        <taxon>Eukaryota</taxon>
        <taxon>Metazoa</taxon>
        <taxon>Ecdysozoa</taxon>
        <taxon>Arthropoda</taxon>
        <taxon>Hexapoda</taxon>
        <taxon>Insecta</taxon>
        <taxon>Pterygota</taxon>
        <taxon>Neoptera</taxon>
        <taxon>Endopterygota</taxon>
        <taxon>Lepidoptera</taxon>
        <taxon>Glossata</taxon>
        <taxon>Ditrysia</taxon>
        <taxon>Papilionoidea</taxon>
        <taxon>Papilionidae</taxon>
        <taxon>Papilioninae</taxon>
        <taxon>Iphiclides</taxon>
    </lineage>
</organism>
<feature type="non-terminal residue" evidence="2">
    <location>
        <position position="174"/>
    </location>
</feature>
<name>A0ABN8INA9_9NEOP</name>
<sequence>MKEIKEGDSEKTAKRKTARSTPTSVRRKTKASDRDGSFQSVRDAVNLNCSDPNLLDKVLTIVQTTLGDFTDPFSSKHTIVKDEVLYCLGNNTLCYLSLAYNDLSYLLLNKLLNVLSYQRQVDRKPCGLVYVSIEGNNLPVVCEELKLINQLLESGIQRSGPVNKKQRQAKMTGK</sequence>
<feature type="region of interest" description="Disordered" evidence="1">
    <location>
        <begin position="1"/>
        <end position="36"/>
    </location>
</feature>
<dbReference type="Proteomes" id="UP000837857">
    <property type="component" value="Chromosome 27"/>
</dbReference>
<feature type="compositionally biased region" description="Basic and acidic residues" evidence="1">
    <location>
        <begin position="1"/>
        <end position="12"/>
    </location>
</feature>
<proteinExistence type="predicted"/>
<evidence type="ECO:0000313" key="3">
    <source>
        <dbReference type="Proteomes" id="UP000837857"/>
    </source>
</evidence>
<reference evidence="2" key="1">
    <citation type="submission" date="2022-03" db="EMBL/GenBank/DDBJ databases">
        <authorList>
            <person name="Martin H S."/>
        </authorList>
    </citation>
    <scope>NUCLEOTIDE SEQUENCE</scope>
</reference>
<evidence type="ECO:0000256" key="1">
    <source>
        <dbReference type="SAM" id="MobiDB-lite"/>
    </source>
</evidence>
<keyword evidence="3" id="KW-1185">Reference proteome</keyword>
<dbReference type="EMBL" id="OW152839">
    <property type="protein sequence ID" value="CAH2060626.1"/>
    <property type="molecule type" value="Genomic_DNA"/>
</dbReference>
<accession>A0ABN8INA9</accession>
<evidence type="ECO:0000313" key="2">
    <source>
        <dbReference type="EMBL" id="CAH2060626.1"/>
    </source>
</evidence>
<protein>
    <submittedName>
        <fullName evidence="2">Uncharacterized protein</fullName>
    </submittedName>
</protein>